<sequence length="327" mass="36001">MRWVWTRETFLLFNTWFEPGWVRESTRIQDGIDCALCHFRQETPECPIHFSLLKSGEMPLNLELKNKVLRMIKHDTTSSAGLSEVNVALGEAFADAALQFCKNNKVNITSIDAIARPNHLTGGRIVASRTGVIIVFDFGISDQAAGHQGAPLTAFFDALLLHRPKKLRACQNIGGIANAAKSASISSMPSFERSPTSAGLPPRLQARRYAPIGAVDNVEEVFMCGRGAYNPNITDYIKEQLPSCKMFMLDDAGIPSGAKEAVTFAWQGMEALVGRSIPVPDRVETRRPYVLGKVSPGENYRDVMTRGMLFGHGQKQLDGGQVHGQLR</sequence>
<dbReference type="GO" id="GO:0005524">
    <property type="term" value="F:ATP binding"/>
    <property type="evidence" value="ECO:0007669"/>
    <property type="project" value="InterPro"/>
</dbReference>
<reference evidence="1" key="1">
    <citation type="submission" date="2023-06" db="EMBL/GenBank/DDBJ databases">
        <title>Genome-scale phylogeny and comparative genomics of the fungal order Sordariales.</title>
        <authorList>
            <consortium name="Lawrence Berkeley National Laboratory"/>
            <person name="Hensen N."/>
            <person name="Bonometti L."/>
            <person name="Westerberg I."/>
            <person name="Brannstrom I.O."/>
            <person name="Guillou S."/>
            <person name="Cros-Aarteil S."/>
            <person name="Calhoun S."/>
            <person name="Haridas S."/>
            <person name="Kuo A."/>
            <person name="Mondo S."/>
            <person name="Pangilinan J."/>
            <person name="Riley R."/>
            <person name="Labutti K."/>
            <person name="Andreopoulos B."/>
            <person name="Lipzen A."/>
            <person name="Chen C."/>
            <person name="Yanf M."/>
            <person name="Daum C."/>
            <person name="Ng V."/>
            <person name="Clum A."/>
            <person name="Steindorff A."/>
            <person name="Ohm R."/>
            <person name="Martin F."/>
            <person name="Silar P."/>
            <person name="Natvig D."/>
            <person name="Lalanne C."/>
            <person name="Gautier V."/>
            <person name="Ament-Velasquez S.L."/>
            <person name="Kruys A."/>
            <person name="Hutchinson M.I."/>
            <person name="Powell A.J."/>
            <person name="Barry K."/>
            <person name="Miller A.N."/>
            <person name="Grigoriev I.V."/>
            <person name="Debuchy R."/>
            <person name="Gladieux P."/>
            <person name="Thoren M.H."/>
            <person name="Johannesson H."/>
        </authorList>
    </citation>
    <scope>NUCLEOTIDE SEQUENCE</scope>
    <source>
        <strain evidence="1">CBS 606.72</strain>
    </source>
</reference>
<name>A0AA39XFD0_9PEZI</name>
<evidence type="ECO:0000313" key="1">
    <source>
        <dbReference type="EMBL" id="KAK0632665.1"/>
    </source>
</evidence>
<dbReference type="Gene3D" id="3.30.420.40">
    <property type="match status" value="2"/>
</dbReference>
<organism evidence="1 2">
    <name type="scientific">Immersiella caudata</name>
    <dbReference type="NCBI Taxonomy" id="314043"/>
    <lineage>
        <taxon>Eukaryota</taxon>
        <taxon>Fungi</taxon>
        <taxon>Dikarya</taxon>
        <taxon>Ascomycota</taxon>
        <taxon>Pezizomycotina</taxon>
        <taxon>Sordariomycetes</taxon>
        <taxon>Sordariomycetidae</taxon>
        <taxon>Sordariales</taxon>
        <taxon>Lasiosphaeriaceae</taxon>
        <taxon>Immersiella</taxon>
    </lineage>
</organism>
<dbReference type="EMBL" id="JAULSU010000001">
    <property type="protein sequence ID" value="KAK0632665.1"/>
    <property type="molecule type" value="Genomic_DNA"/>
</dbReference>
<dbReference type="PANTHER" id="PTHR30605">
    <property type="entry name" value="ANHYDRO-N-ACETYLMURAMIC ACID KINASE"/>
    <property type="match status" value="1"/>
</dbReference>
<dbReference type="GO" id="GO:0009254">
    <property type="term" value="P:peptidoglycan turnover"/>
    <property type="evidence" value="ECO:0007669"/>
    <property type="project" value="InterPro"/>
</dbReference>
<accession>A0AA39XFD0</accession>
<dbReference type="Pfam" id="PF03702">
    <property type="entry name" value="AnmK"/>
    <property type="match status" value="2"/>
</dbReference>
<dbReference type="PANTHER" id="PTHR30605:SF0">
    <property type="entry name" value="ANHYDRO-N-ACETYLMURAMIC ACID KINASE"/>
    <property type="match status" value="1"/>
</dbReference>
<comment type="caution">
    <text evidence="1">The sequence shown here is derived from an EMBL/GenBank/DDBJ whole genome shotgun (WGS) entry which is preliminary data.</text>
</comment>
<gene>
    <name evidence="1" type="ORF">B0T14DRAFT_598092</name>
</gene>
<dbReference type="Proteomes" id="UP001175000">
    <property type="component" value="Unassembled WGS sequence"/>
</dbReference>
<dbReference type="InterPro" id="IPR005338">
    <property type="entry name" value="Anhydro_N_Ac-Mur_kinase"/>
</dbReference>
<proteinExistence type="predicted"/>
<protein>
    <submittedName>
        <fullName evidence="1">Uncharacterized protein</fullName>
    </submittedName>
</protein>
<dbReference type="GO" id="GO:0006040">
    <property type="term" value="P:amino sugar metabolic process"/>
    <property type="evidence" value="ECO:0007669"/>
    <property type="project" value="InterPro"/>
</dbReference>
<dbReference type="AlphaFoldDB" id="A0AA39XFD0"/>
<dbReference type="GO" id="GO:0016773">
    <property type="term" value="F:phosphotransferase activity, alcohol group as acceptor"/>
    <property type="evidence" value="ECO:0007669"/>
    <property type="project" value="InterPro"/>
</dbReference>
<evidence type="ECO:0000313" key="2">
    <source>
        <dbReference type="Proteomes" id="UP001175000"/>
    </source>
</evidence>
<keyword evidence="2" id="KW-1185">Reference proteome</keyword>